<evidence type="ECO:0000256" key="4">
    <source>
        <dbReference type="ARBA" id="ARBA00022932"/>
    </source>
</evidence>
<evidence type="ECO:0000313" key="8">
    <source>
        <dbReference type="EMBL" id="CAI2191305.1"/>
    </source>
</evidence>
<keyword evidence="9" id="KW-1185">Reference proteome</keyword>
<feature type="non-terminal residue" evidence="8">
    <location>
        <position position="91"/>
    </location>
</feature>
<dbReference type="OrthoDB" id="2438545at2759"/>
<dbReference type="GO" id="GO:0000166">
    <property type="term" value="F:nucleotide binding"/>
    <property type="evidence" value="ECO:0007669"/>
    <property type="project" value="InterPro"/>
</dbReference>
<dbReference type="PANTHER" id="PTHR10322">
    <property type="entry name" value="DNA POLYMERASE CATALYTIC SUBUNIT"/>
    <property type="match status" value="1"/>
</dbReference>
<gene>
    <name evidence="8" type="ORF">FWILDA_LOCUS15006</name>
</gene>
<dbReference type="SUPFAM" id="SSF56672">
    <property type="entry name" value="DNA/RNA polymerases"/>
    <property type="match status" value="1"/>
</dbReference>
<dbReference type="InterPro" id="IPR043502">
    <property type="entry name" value="DNA/RNA_pol_sf"/>
</dbReference>
<protein>
    <recommendedName>
        <fullName evidence="1">DNA-directed DNA polymerase</fullName>
        <ecNumber evidence="1">2.7.7.7</ecNumber>
    </recommendedName>
</protein>
<dbReference type="InterPro" id="IPR050240">
    <property type="entry name" value="DNA_pol_type-B"/>
</dbReference>
<dbReference type="EMBL" id="CAMKVN010007289">
    <property type="protein sequence ID" value="CAI2191305.1"/>
    <property type="molecule type" value="Genomic_DNA"/>
</dbReference>
<reference evidence="8" key="1">
    <citation type="submission" date="2022-08" db="EMBL/GenBank/DDBJ databases">
        <authorList>
            <person name="Kallberg Y."/>
            <person name="Tangrot J."/>
            <person name="Rosling A."/>
        </authorList>
    </citation>
    <scope>NUCLEOTIDE SEQUENCE</scope>
    <source>
        <strain evidence="8">Wild A</strain>
    </source>
</reference>
<dbReference type="Proteomes" id="UP001153678">
    <property type="component" value="Unassembled WGS sequence"/>
</dbReference>
<keyword evidence="2" id="KW-0808">Transferase</keyword>
<feature type="domain" description="DNA-directed DNA polymerase family B multifunctional" evidence="7">
    <location>
        <begin position="3"/>
        <end position="90"/>
    </location>
</feature>
<dbReference type="Gene3D" id="3.90.1600.10">
    <property type="entry name" value="Palm domain of DNA polymerase"/>
    <property type="match status" value="1"/>
</dbReference>
<dbReference type="AlphaFoldDB" id="A0A9W4X2Y5"/>
<evidence type="ECO:0000256" key="3">
    <source>
        <dbReference type="ARBA" id="ARBA00022695"/>
    </source>
</evidence>
<dbReference type="InterPro" id="IPR023211">
    <property type="entry name" value="DNA_pol_palm_dom_sf"/>
</dbReference>
<keyword evidence="3" id="KW-0548">Nucleotidyltransferase</keyword>
<evidence type="ECO:0000313" key="9">
    <source>
        <dbReference type="Proteomes" id="UP001153678"/>
    </source>
</evidence>
<proteinExistence type="predicted"/>
<dbReference type="PANTHER" id="PTHR10322:SF23">
    <property type="entry name" value="DNA POLYMERASE DELTA CATALYTIC SUBUNIT"/>
    <property type="match status" value="1"/>
</dbReference>
<dbReference type="GO" id="GO:0003887">
    <property type="term" value="F:DNA-directed DNA polymerase activity"/>
    <property type="evidence" value="ECO:0007669"/>
    <property type="project" value="UniProtKB-KW"/>
</dbReference>
<evidence type="ECO:0000256" key="2">
    <source>
        <dbReference type="ARBA" id="ARBA00022679"/>
    </source>
</evidence>
<organism evidence="8 9">
    <name type="scientific">Funneliformis geosporum</name>
    <dbReference type="NCBI Taxonomy" id="1117311"/>
    <lineage>
        <taxon>Eukaryota</taxon>
        <taxon>Fungi</taxon>
        <taxon>Fungi incertae sedis</taxon>
        <taxon>Mucoromycota</taxon>
        <taxon>Glomeromycotina</taxon>
        <taxon>Glomeromycetes</taxon>
        <taxon>Glomerales</taxon>
        <taxon>Glomeraceae</taxon>
        <taxon>Funneliformis</taxon>
    </lineage>
</organism>
<name>A0A9W4X2Y5_9GLOM</name>
<sequence>MTERPVTGLDFASLYPSIIMAYNLSPEKIILDREKADNVCKNGNELHTIEFKFNKRDVQAWCVRHENQSERKGLYPVVLEDLSNKRLELKA</sequence>
<comment type="caution">
    <text evidence="8">The sequence shown here is derived from an EMBL/GenBank/DDBJ whole genome shotgun (WGS) entry which is preliminary data.</text>
</comment>
<dbReference type="InterPro" id="IPR006134">
    <property type="entry name" value="DNA-dir_DNA_pol_B_multi_dom"/>
</dbReference>
<keyword evidence="5" id="KW-0238">DNA-binding</keyword>
<accession>A0A9W4X2Y5</accession>
<keyword evidence="4" id="KW-0239">DNA-directed DNA polymerase</keyword>
<dbReference type="GO" id="GO:0003677">
    <property type="term" value="F:DNA binding"/>
    <property type="evidence" value="ECO:0007669"/>
    <property type="project" value="UniProtKB-KW"/>
</dbReference>
<evidence type="ECO:0000256" key="6">
    <source>
        <dbReference type="ARBA" id="ARBA00049244"/>
    </source>
</evidence>
<dbReference type="Pfam" id="PF00136">
    <property type="entry name" value="DNA_pol_B"/>
    <property type="match status" value="1"/>
</dbReference>
<evidence type="ECO:0000259" key="7">
    <source>
        <dbReference type="Pfam" id="PF00136"/>
    </source>
</evidence>
<comment type="catalytic activity">
    <reaction evidence="6">
        <text>DNA(n) + a 2'-deoxyribonucleoside 5'-triphosphate = DNA(n+1) + diphosphate</text>
        <dbReference type="Rhea" id="RHEA:22508"/>
        <dbReference type="Rhea" id="RHEA-COMP:17339"/>
        <dbReference type="Rhea" id="RHEA-COMP:17340"/>
        <dbReference type="ChEBI" id="CHEBI:33019"/>
        <dbReference type="ChEBI" id="CHEBI:61560"/>
        <dbReference type="ChEBI" id="CHEBI:173112"/>
        <dbReference type="EC" id="2.7.7.7"/>
    </reaction>
</comment>
<evidence type="ECO:0000256" key="5">
    <source>
        <dbReference type="ARBA" id="ARBA00023125"/>
    </source>
</evidence>
<dbReference type="EC" id="2.7.7.7" evidence="1"/>
<evidence type="ECO:0000256" key="1">
    <source>
        <dbReference type="ARBA" id="ARBA00012417"/>
    </source>
</evidence>